<dbReference type="RefSeq" id="XP_013399702.1">
    <property type="nucleotide sequence ID" value="XM_013544248.2"/>
</dbReference>
<protein>
    <submittedName>
        <fullName evidence="11">Arylsulfatase J</fullName>
    </submittedName>
</protein>
<proteinExistence type="inferred from homology"/>
<keyword evidence="10" id="KW-1185">Reference proteome</keyword>
<feature type="domain" description="Sulfatase N-terminal" evidence="9">
    <location>
        <begin position="28"/>
        <end position="336"/>
    </location>
</feature>
<dbReference type="InterPro" id="IPR000917">
    <property type="entry name" value="Sulfatase_N"/>
</dbReference>
<keyword evidence="8" id="KW-0732">Signal</keyword>
<feature type="region of interest" description="Disordered" evidence="7">
    <location>
        <begin position="392"/>
        <end position="424"/>
    </location>
</feature>
<accession>A0A1S3INC2</accession>
<feature type="signal peptide" evidence="8">
    <location>
        <begin position="1"/>
        <end position="23"/>
    </location>
</feature>
<sequence length="508" mass="55552">MAGRLVTLLTIVVICMCNDSVLTQPSKPNIVMILLDDVGWNDVGWNNKHIKTPTLTKLANDGLILNQSYTQPVCSPSRASLMTGRYPHNVYMDDSTPLGRDAAEGLDLGLELLPQKLKKAGYSTHATGKWHLGFCDWKYTPTERGFDSFYGHYLASNDYYTHKSGRGLDLWFNRQSVKDKDGVYDTNLWSDRAVDVIENHDVTNPLFLYVAYNAAHSPYQAPQDVINSYPPIADKDRRTLAAMMSVVDEGVANITKALEKKNMMNNTLLVLLSDNGGVPSAGNNWPLRGRKGGFYEGGIRTPGFVYGGLLRRKGVVAQGLMHLSDWAPTLLTIAGVDISDETFDGSDQTRVVLDGGASTRTDIIHYLASSSPGGVIRSGDWKLIIGKSRQVGWDEDPFDNPTPTKGSSKDRRQAGQGRPATGGDRIQLYNIKEDPTEKSNLASQYPSIVRRLRSKLITAHKTKTAVPEVVTTTAGHPPIFKGVWSPGWCVGGSNGEAATLVNTDPVVG</sequence>
<evidence type="ECO:0000256" key="7">
    <source>
        <dbReference type="SAM" id="MobiDB-lite"/>
    </source>
</evidence>
<evidence type="ECO:0000256" key="5">
    <source>
        <dbReference type="ARBA" id="ARBA00022837"/>
    </source>
</evidence>
<dbReference type="PROSITE" id="PS00523">
    <property type="entry name" value="SULFATASE_1"/>
    <property type="match status" value="1"/>
</dbReference>
<evidence type="ECO:0000256" key="2">
    <source>
        <dbReference type="ARBA" id="ARBA00008779"/>
    </source>
</evidence>
<evidence type="ECO:0000256" key="3">
    <source>
        <dbReference type="ARBA" id="ARBA00022723"/>
    </source>
</evidence>
<dbReference type="OrthoDB" id="103349at2759"/>
<dbReference type="InParanoid" id="A0A1S3INC2"/>
<dbReference type="GO" id="GO:0008484">
    <property type="term" value="F:sulfuric ester hydrolase activity"/>
    <property type="evidence" value="ECO:0007669"/>
    <property type="project" value="InterPro"/>
</dbReference>
<evidence type="ECO:0000256" key="6">
    <source>
        <dbReference type="ARBA" id="ARBA00023180"/>
    </source>
</evidence>
<keyword evidence="3" id="KW-0479">Metal-binding</keyword>
<evidence type="ECO:0000256" key="8">
    <source>
        <dbReference type="SAM" id="SignalP"/>
    </source>
</evidence>
<dbReference type="SUPFAM" id="SSF53649">
    <property type="entry name" value="Alkaline phosphatase-like"/>
    <property type="match status" value="1"/>
</dbReference>
<dbReference type="GeneID" id="106165887"/>
<dbReference type="GO" id="GO:0046872">
    <property type="term" value="F:metal ion binding"/>
    <property type="evidence" value="ECO:0007669"/>
    <property type="project" value="UniProtKB-KW"/>
</dbReference>
<evidence type="ECO:0000259" key="9">
    <source>
        <dbReference type="Pfam" id="PF00884"/>
    </source>
</evidence>
<dbReference type="Pfam" id="PF00884">
    <property type="entry name" value="Sulfatase"/>
    <property type="match status" value="1"/>
</dbReference>
<dbReference type="KEGG" id="lak:106165887"/>
<comment type="similarity">
    <text evidence="2">Belongs to the sulfatase family.</text>
</comment>
<keyword evidence="4" id="KW-0378">Hydrolase</keyword>
<keyword evidence="6" id="KW-0325">Glycoprotein</keyword>
<evidence type="ECO:0000256" key="4">
    <source>
        <dbReference type="ARBA" id="ARBA00022801"/>
    </source>
</evidence>
<comment type="cofactor">
    <cofactor evidence="1">
        <name>Ca(2+)</name>
        <dbReference type="ChEBI" id="CHEBI:29108"/>
    </cofactor>
</comment>
<keyword evidence="5" id="KW-0106">Calcium</keyword>
<gene>
    <name evidence="11" type="primary">LOC106165887</name>
</gene>
<dbReference type="PANTHER" id="PTHR10342:SF273">
    <property type="entry name" value="RE14504P"/>
    <property type="match status" value="1"/>
</dbReference>
<dbReference type="Proteomes" id="UP000085678">
    <property type="component" value="Unplaced"/>
</dbReference>
<dbReference type="STRING" id="7574.A0A1S3INC2"/>
<dbReference type="AlphaFoldDB" id="A0A1S3INC2"/>
<evidence type="ECO:0000313" key="10">
    <source>
        <dbReference type="Proteomes" id="UP000085678"/>
    </source>
</evidence>
<dbReference type="PANTHER" id="PTHR10342">
    <property type="entry name" value="ARYLSULFATASE"/>
    <property type="match status" value="1"/>
</dbReference>
<dbReference type="Gene3D" id="3.30.1120.10">
    <property type="match status" value="1"/>
</dbReference>
<dbReference type="InterPro" id="IPR024607">
    <property type="entry name" value="Sulfatase_CS"/>
</dbReference>
<reference evidence="11" key="1">
    <citation type="submission" date="2025-08" db="UniProtKB">
        <authorList>
            <consortium name="RefSeq"/>
        </authorList>
    </citation>
    <scope>IDENTIFICATION</scope>
    <source>
        <tissue evidence="11">Gonads</tissue>
    </source>
</reference>
<name>A0A1S3INC2_LINAN</name>
<dbReference type="InterPro" id="IPR017850">
    <property type="entry name" value="Alkaline_phosphatase_core_sf"/>
</dbReference>
<dbReference type="CDD" id="cd16029">
    <property type="entry name" value="4-S"/>
    <property type="match status" value="1"/>
</dbReference>
<evidence type="ECO:0000313" key="11">
    <source>
        <dbReference type="RefSeq" id="XP_013399702.1"/>
    </source>
</evidence>
<dbReference type="Gene3D" id="3.40.720.10">
    <property type="entry name" value="Alkaline Phosphatase, subunit A"/>
    <property type="match status" value="1"/>
</dbReference>
<feature type="chain" id="PRO_5010208189" evidence="8">
    <location>
        <begin position="24"/>
        <end position="508"/>
    </location>
</feature>
<organism evidence="10 11">
    <name type="scientific">Lingula anatina</name>
    <name type="common">Brachiopod</name>
    <name type="synonym">Lingula unguis</name>
    <dbReference type="NCBI Taxonomy" id="7574"/>
    <lineage>
        <taxon>Eukaryota</taxon>
        <taxon>Metazoa</taxon>
        <taxon>Spiralia</taxon>
        <taxon>Lophotrochozoa</taxon>
        <taxon>Brachiopoda</taxon>
        <taxon>Linguliformea</taxon>
        <taxon>Lingulata</taxon>
        <taxon>Lingulida</taxon>
        <taxon>Linguloidea</taxon>
        <taxon>Lingulidae</taxon>
        <taxon>Lingula</taxon>
    </lineage>
</organism>
<dbReference type="InterPro" id="IPR047115">
    <property type="entry name" value="ARSB"/>
</dbReference>
<evidence type="ECO:0000256" key="1">
    <source>
        <dbReference type="ARBA" id="ARBA00001913"/>
    </source>
</evidence>